<dbReference type="RefSeq" id="WP_304995972.1">
    <property type="nucleotide sequence ID" value="NZ_CP101717.1"/>
</dbReference>
<keyword evidence="2" id="KW-0472">Membrane</keyword>
<keyword evidence="4 7" id="KW-0449">Lipoprotein</keyword>
<dbReference type="Pfam" id="PF09619">
    <property type="entry name" value="YscW"/>
    <property type="match status" value="1"/>
</dbReference>
<evidence type="ECO:0000313" key="7">
    <source>
        <dbReference type="EMBL" id="WLD58686.1"/>
    </source>
</evidence>
<dbReference type="InterPro" id="IPR039366">
    <property type="entry name" value="Pilotin"/>
</dbReference>
<evidence type="ECO:0000256" key="4">
    <source>
        <dbReference type="ARBA" id="ARBA00023288"/>
    </source>
</evidence>
<dbReference type="AlphaFoldDB" id="A0AB38YHA7"/>
<sequence>MKITWCLSMAVVGLLVGCSSNNEPAASAEGASNAVSAIQTVQGEAHFLERIGMPPDTYLVVQLIDLGLSDPGRALIAEHRLTDVGNPPYAFALDYQAERLQDEREYGLQLSLFGPDDRLQFRTPAAIPLGAEQNVLNDIRLVRAVDAQPRDDVATTRRQQAYQCGDLRIEVDHAGADRLLLTLPDRDLVLRPAISASGARFAADDHVFWSRGESAAQITIDGVVMSCDVTEGRSPWAEARERGVHFRAVGNEPGWLIEHLAGERAQLRLLLDYGVRELIDSDTQVDADQAGYRATFDGKTAVITLTKKTCTDTMSGQDFPMQAVLAFDGQTLTACGRFLHE</sequence>
<dbReference type="EMBL" id="CP101717">
    <property type="protein sequence ID" value="WLD58686.1"/>
    <property type="molecule type" value="Genomic_DNA"/>
</dbReference>
<dbReference type="Pfam" id="PF09864">
    <property type="entry name" value="MliC"/>
    <property type="match status" value="1"/>
</dbReference>
<feature type="chain" id="PRO_5044294630" evidence="5">
    <location>
        <begin position="26"/>
        <end position="341"/>
    </location>
</feature>
<evidence type="ECO:0000256" key="2">
    <source>
        <dbReference type="ARBA" id="ARBA00023136"/>
    </source>
</evidence>
<protein>
    <submittedName>
        <fullName evidence="7">YbaY family lipoprotein</fullName>
    </submittedName>
</protein>
<accession>A0AB38YHA7</accession>
<evidence type="ECO:0000256" key="3">
    <source>
        <dbReference type="ARBA" id="ARBA00023139"/>
    </source>
</evidence>
<dbReference type="SUPFAM" id="SSF141488">
    <property type="entry name" value="YdhA-like"/>
    <property type="match status" value="1"/>
</dbReference>
<dbReference type="PANTHER" id="PTHR38013:SF1">
    <property type="entry name" value="GLYCOPROTEIN_POLYSACCHARIDE METABOLISM"/>
    <property type="match status" value="1"/>
</dbReference>
<evidence type="ECO:0000256" key="5">
    <source>
        <dbReference type="SAM" id="SignalP"/>
    </source>
</evidence>
<dbReference type="InterPro" id="IPR018660">
    <property type="entry name" value="MliC"/>
</dbReference>
<keyword evidence="1 5" id="KW-0732">Signal</keyword>
<feature type="signal peptide" evidence="5">
    <location>
        <begin position="1"/>
        <end position="25"/>
    </location>
</feature>
<dbReference type="Gene3D" id="2.40.128.200">
    <property type="match status" value="1"/>
</dbReference>
<reference evidence="7" key="1">
    <citation type="submission" date="2022-07" db="EMBL/GenBank/DDBJ databases">
        <title>Complete genome sequence of Salinispirillum sp. LH10-3-1 capable of multiple carbohydrate inversion isolated from a soda lake.</title>
        <authorList>
            <person name="Liu J."/>
            <person name="Zhai Y."/>
            <person name="Zhang H."/>
            <person name="Yang H."/>
            <person name="Qu J."/>
            <person name="Li J."/>
        </authorList>
    </citation>
    <scope>NUCLEOTIDE SEQUENCE</scope>
    <source>
        <strain evidence="7">LH 10-3-1</strain>
    </source>
</reference>
<organism evidence="7">
    <name type="scientific">Salinispirillum sp. LH 10-3-1</name>
    <dbReference type="NCBI Taxonomy" id="2952525"/>
    <lineage>
        <taxon>Bacteria</taxon>
        <taxon>Pseudomonadati</taxon>
        <taxon>Pseudomonadota</taxon>
        <taxon>Gammaproteobacteria</taxon>
        <taxon>Oceanospirillales</taxon>
        <taxon>Saccharospirillaceae</taxon>
        <taxon>Salinispirillum</taxon>
    </lineage>
</organism>
<proteinExistence type="predicted"/>
<evidence type="ECO:0000259" key="6">
    <source>
        <dbReference type="Pfam" id="PF09864"/>
    </source>
</evidence>
<keyword evidence="3" id="KW-0564">Palmitate</keyword>
<feature type="domain" description="C-type lysozyme inhibitor" evidence="6">
    <location>
        <begin position="162"/>
        <end position="215"/>
    </location>
</feature>
<evidence type="ECO:0000256" key="1">
    <source>
        <dbReference type="ARBA" id="ARBA00022729"/>
    </source>
</evidence>
<dbReference type="PANTHER" id="PTHR38013">
    <property type="entry name" value="GLYCOPROTEIN/POLYSACCHARIDE METABOLISM"/>
    <property type="match status" value="1"/>
</dbReference>
<dbReference type="PROSITE" id="PS51257">
    <property type="entry name" value="PROKAR_LIPOPROTEIN"/>
    <property type="match status" value="1"/>
</dbReference>
<dbReference type="InterPro" id="IPR053196">
    <property type="entry name" value="Lipoprotein_YbaY-like"/>
</dbReference>
<dbReference type="InterPro" id="IPR036328">
    <property type="entry name" value="MliC_sf"/>
</dbReference>
<gene>
    <name evidence="7" type="ORF">NFC81_02545</name>
</gene>
<name>A0AB38YHA7_9GAMM</name>